<dbReference type="EMBL" id="CM001484">
    <property type="protein sequence ID" value="EIE97205.1"/>
    <property type="molecule type" value="Genomic_DNA"/>
</dbReference>
<dbReference type="AlphaFoldDB" id="I1CWY1"/>
<dbReference type="InterPro" id="IPR042226">
    <property type="entry name" value="eFR1_2_sf"/>
</dbReference>
<dbReference type="RefSeq" id="WP_005461035.1">
    <property type="nucleotide sequence ID" value="NZ_CM001484.1"/>
</dbReference>
<dbReference type="InterPro" id="IPR029064">
    <property type="entry name" value="Ribosomal_eL30-like_sf"/>
</dbReference>
<dbReference type="Gene3D" id="3.30.1330.30">
    <property type="match status" value="1"/>
</dbReference>
<dbReference type="Gene3D" id="3.30.420.60">
    <property type="entry name" value="eRF1 domain 2"/>
    <property type="match status" value="1"/>
</dbReference>
<dbReference type="Proteomes" id="UP000005087">
    <property type="component" value="Chromosome"/>
</dbReference>
<name>I1CWY1_9PSEU</name>
<keyword evidence="2" id="KW-1185">Reference proteome</keyword>
<dbReference type="Pfam" id="PF18844">
    <property type="entry name" value="baeRF_family2"/>
    <property type="match status" value="1"/>
</dbReference>
<sequence>MDTTRLRELTTADGPFASIYFDDTHNTEDAAKHRELTWRELREELAEQGASERTLATVERAVLGGEPPVGSSGRAVVATAERVLLDQRLKEPPARPVARVSRMPYLVPLAEHGELPPPHVVVVVDRVGADVTAVDEHGTVIDSRTVEGADSQVHKVPGGGWSHRNIQAHTEEVVKNNIEKAAVHVGVVARRIGATLVVVAGDPQSRKVLLDTLPQAVRDHAREVEPGGRKEGSGNAELDTLIDELLAEATRKRRAEVTERFETALAKPTGLAVQGLEAVTTALREHNVETLLVSDPDDSEVLVGPDPSLLAVQEEELTTAYGVDEVEHARADEALPMAAATVGADVVGVTGEREIIDGFGAILRHD</sequence>
<dbReference type="OrthoDB" id="5179393at2"/>
<proteinExistence type="predicted"/>
<dbReference type="STRING" id="928724.SacglDRAFT_00244"/>
<gene>
    <name evidence="1" type="ORF">SacglDRAFT_00244</name>
</gene>
<protein>
    <submittedName>
        <fullName evidence="1">Peptide chain release factor 1 (ERF1)</fullName>
    </submittedName>
</protein>
<dbReference type="HOGENOM" id="CLU_054531_0_0_11"/>
<accession>I1CWY1</accession>
<evidence type="ECO:0000313" key="1">
    <source>
        <dbReference type="EMBL" id="EIE97205.1"/>
    </source>
</evidence>
<reference evidence="1 2" key="1">
    <citation type="submission" date="2011-09" db="EMBL/GenBank/DDBJ databases">
        <authorList>
            <consortium name="US DOE Joint Genome Institute (JGI-PGF)"/>
            <person name="Lucas S."/>
            <person name="Han J."/>
            <person name="Lapidus A."/>
            <person name="Cheng J.-F."/>
            <person name="Goodwin L."/>
            <person name="Pitluck S."/>
            <person name="Peters L."/>
            <person name="Land M.L."/>
            <person name="Hauser L."/>
            <person name="Brambilla E."/>
            <person name="Klenk H.-P."/>
            <person name="Woyke T.J."/>
        </authorList>
    </citation>
    <scope>NUCLEOTIDE SEQUENCE [LARGE SCALE GENOMIC DNA]</scope>
    <source>
        <strain evidence="1 2">K62</strain>
    </source>
</reference>
<reference evidence="2" key="2">
    <citation type="submission" date="2012-01" db="EMBL/GenBank/DDBJ databases">
        <title>Noncontiguous Finished sequence of chromosome of Saccharomonospora glauca K62.</title>
        <authorList>
            <consortium name="US DOE Joint Genome Institute"/>
            <person name="Lucas S."/>
            <person name="Han J."/>
            <person name="Lapidus A."/>
            <person name="Cheng J.-F."/>
            <person name="Goodwin L."/>
            <person name="Pitluck S."/>
            <person name="Peters L."/>
            <person name="Mikhailova N."/>
            <person name="Held B."/>
            <person name="Detter J.C."/>
            <person name="Han C."/>
            <person name="Tapia R."/>
            <person name="Land M."/>
            <person name="Hauser L."/>
            <person name="Kyrpides N."/>
            <person name="Ivanova N."/>
            <person name="Pagani I."/>
            <person name="Brambilla E.-M."/>
            <person name="Klenk H.-P."/>
            <person name="Woyke T."/>
        </authorList>
    </citation>
    <scope>NUCLEOTIDE SEQUENCE [LARGE SCALE GENOMIC DNA]</scope>
    <source>
        <strain evidence="2">K62</strain>
    </source>
</reference>
<organism evidence="1 2">
    <name type="scientific">Saccharomonospora glauca K62</name>
    <dbReference type="NCBI Taxonomy" id="928724"/>
    <lineage>
        <taxon>Bacteria</taxon>
        <taxon>Bacillati</taxon>
        <taxon>Actinomycetota</taxon>
        <taxon>Actinomycetes</taxon>
        <taxon>Pseudonocardiales</taxon>
        <taxon>Pseudonocardiaceae</taxon>
        <taxon>Saccharomonospora</taxon>
    </lineage>
</organism>
<evidence type="ECO:0000313" key="2">
    <source>
        <dbReference type="Proteomes" id="UP000005087"/>
    </source>
</evidence>
<dbReference type="InterPro" id="IPR040701">
    <property type="entry name" value="Bact_RF_family2"/>
</dbReference>
<dbReference type="eggNOG" id="COG1503">
    <property type="taxonomic scope" value="Bacteria"/>
</dbReference>
<dbReference type="SUPFAM" id="SSF55315">
    <property type="entry name" value="L30e-like"/>
    <property type="match status" value="1"/>
</dbReference>